<dbReference type="AlphaFoldDB" id="A0A4S4KU46"/>
<sequence length="160" mass="17933">MSPINAGTAYFGALLAMNVMQILTDTIPVLDRVSPFSYFIQVLTPILISRFMLNLRQAVHFQTDTHAWNISQLQVETYPQSTMIGNIGEPLEHSFAGDEFTSSYETLHEEAEQDARRDPEVIFGQHESINGYHPDDIELTAIGESSLGSRSGLRNDDVWS</sequence>
<protein>
    <submittedName>
        <fullName evidence="1">Uncharacterized protein</fullName>
    </submittedName>
</protein>
<accession>A0A4S4KU46</accession>
<evidence type="ECO:0000313" key="2">
    <source>
        <dbReference type="Proteomes" id="UP000309038"/>
    </source>
</evidence>
<organism evidence="1 2">
    <name type="scientific">Hermanssonia centrifuga</name>
    <dbReference type="NCBI Taxonomy" id="98765"/>
    <lineage>
        <taxon>Eukaryota</taxon>
        <taxon>Fungi</taxon>
        <taxon>Dikarya</taxon>
        <taxon>Basidiomycota</taxon>
        <taxon>Agaricomycotina</taxon>
        <taxon>Agaricomycetes</taxon>
        <taxon>Polyporales</taxon>
        <taxon>Meruliaceae</taxon>
        <taxon>Hermanssonia</taxon>
    </lineage>
</organism>
<dbReference type="EMBL" id="SGPJ01000047">
    <property type="protein sequence ID" value="THH00530.1"/>
    <property type="molecule type" value="Genomic_DNA"/>
</dbReference>
<proteinExistence type="predicted"/>
<dbReference type="Proteomes" id="UP000309038">
    <property type="component" value="Unassembled WGS sequence"/>
</dbReference>
<evidence type="ECO:0000313" key="1">
    <source>
        <dbReference type="EMBL" id="THH00530.1"/>
    </source>
</evidence>
<gene>
    <name evidence="1" type="ORF">EW026_g2021</name>
</gene>
<reference evidence="1 2" key="1">
    <citation type="submission" date="2019-02" db="EMBL/GenBank/DDBJ databases">
        <title>Genome sequencing of the rare red list fungi Phlebia centrifuga.</title>
        <authorList>
            <person name="Buettner E."/>
            <person name="Kellner H."/>
        </authorList>
    </citation>
    <scope>NUCLEOTIDE SEQUENCE [LARGE SCALE GENOMIC DNA]</scope>
    <source>
        <strain evidence="1 2">DSM 108282</strain>
    </source>
</reference>
<keyword evidence="2" id="KW-1185">Reference proteome</keyword>
<comment type="caution">
    <text evidence="1">The sequence shown here is derived from an EMBL/GenBank/DDBJ whole genome shotgun (WGS) entry which is preliminary data.</text>
</comment>
<name>A0A4S4KU46_9APHY</name>